<dbReference type="WBParaSite" id="Hba_10846">
    <property type="protein sequence ID" value="Hba_10846"/>
    <property type="gene ID" value="Hba_10846"/>
</dbReference>
<dbReference type="Gene3D" id="3.40.630.30">
    <property type="match status" value="1"/>
</dbReference>
<protein>
    <submittedName>
        <fullName evidence="2">FBD domain-containing protein</fullName>
    </submittedName>
</protein>
<organism evidence="1 2">
    <name type="scientific">Heterorhabditis bacteriophora</name>
    <name type="common">Entomopathogenic nematode worm</name>
    <dbReference type="NCBI Taxonomy" id="37862"/>
    <lineage>
        <taxon>Eukaryota</taxon>
        <taxon>Metazoa</taxon>
        <taxon>Ecdysozoa</taxon>
        <taxon>Nematoda</taxon>
        <taxon>Chromadorea</taxon>
        <taxon>Rhabditida</taxon>
        <taxon>Rhabditina</taxon>
        <taxon>Rhabditomorpha</taxon>
        <taxon>Strongyloidea</taxon>
        <taxon>Heterorhabditidae</taxon>
        <taxon>Heterorhabditis</taxon>
    </lineage>
</organism>
<keyword evidence="1" id="KW-1185">Reference proteome</keyword>
<sequence length="153" mass="17286">MKCLIIIDSMQHADNNLLPTNTSVDVRNINVEDKYDFSTAKPEDRDELKTFLMKHFLVEETMNVATSITAVEFAPYANKCLEKALKIPFSTIARSKDSDSASNCASSRYNFLSSVQNCLLVKRGYLTFEDCCGNTSRPQKAYSIEKYGSCHSW</sequence>
<dbReference type="AlphaFoldDB" id="A0A1I7X0C6"/>
<evidence type="ECO:0000313" key="2">
    <source>
        <dbReference type="WBParaSite" id="Hba_10846"/>
    </source>
</evidence>
<accession>A0A1I7X0C6</accession>
<evidence type="ECO:0000313" key="1">
    <source>
        <dbReference type="Proteomes" id="UP000095283"/>
    </source>
</evidence>
<dbReference type="Proteomes" id="UP000095283">
    <property type="component" value="Unplaced"/>
</dbReference>
<proteinExistence type="predicted"/>
<reference evidence="2" key="1">
    <citation type="submission" date="2016-11" db="UniProtKB">
        <authorList>
            <consortium name="WormBaseParasite"/>
        </authorList>
    </citation>
    <scope>IDENTIFICATION</scope>
</reference>
<name>A0A1I7X0C6_HETBA</name>